<sequence>MKYMLMIHANVEAMSEGLGWELADIRAMVNYMHQLNKELADSGELLDAQGLGNPEQSKKVQARPDGEPVITDGPFPEAKEVLAGYWLVDVADERRVVEIATRISVTPGPGGAPVNQPVQIHPIGEAPEV</sequence>
<feature type="region of interest" description="Disordered" evidence="2">
    <location>
        <begin position="108"/>
        <end position="129"/>
    </location>
</feature>
<dbReference type="Pfam" id="PF03795">
    <property type="entry name" value="YCII"/>
    <property type="match status" value="1"/>
</dbReference>
<feature type="compositionally biased region" description="Basic and acidic residues" evidence="2">
    <location>
        <begin position="56"/>
        <end position="66"/>
    </location>
</feature>
<comment type="caution">
    <text evidence="4">The sequence shown here is derived from an EMBL/GenBank/DDBJ whole genome shotgun (WGS) entry which is preliminary data.</text>
</comment>
<dbReference type="EMBL" id="JACJID010000002">
    <property type="protein sequence ID" value="MBA8925738.1"/>
    <property type="molecule type" value="Genomic_DNA"/>
</dbReference>
<evidence type="ECO:0000259" key="3">
    <source>
        <dbReference type="Pfam" id="PF03795"/>
    </source>
</evidence>
<accession>A0ABR6BFS9</accession>
<dbReference type="PANTHER" id="PTHR35174:SF3">
    <property type="entry name" value="BLL7171 PROTEIN"/>
    <property type="match status" value="1"/>
</dbReference>
<comment type="similarity">
    <text evidence="1">Belongs to the YciI family.</text>
</comment>
<dbReference type="Gene3D" id="3.30.70.1060">
    <property type="entry name" value="Dimeric alpha+beta barrel"/>
    <property type="match status" value="1"/>
</dbReference>
<feature type="domain" description="YCII-related" evidence="3">
    <location>
        <begin position="1"/>
        <end position="104"/>
    </location>
</feature>
<dbReference type="InterPro" id="IPR005545">
    <property type="entry name" value="YCII"/>
</dbReference>
<organism evidence="4 5">
    <name type="scientific">Kutzneria viridogrisea</name>
    <dbReference type="NCBI Taxonomy" id="47990"/>
    <lineage>
        <taxon>Bacteria</taxon>
        <taxon>Bacillati</taxon>
        <taxon>Actinomycetota</taxon>
        <taxon>Actinomycetes</taxon>
        <taxon>Pseudonocardiales</taxon>
        <taxon>Pseudonocardiaceae</taxon>
        <taxon>Kutzneria</taxon>
    </lineage>
</organism>
<dbReference type="PANTHER" id="PTHR35174">
    <property type="entry name" value="BLL7171 PROTEIN-RELATED"/>
    <property type="match status" value="1"/>
</dbReference>
<feature type="region of interest" description="Disordered" evidence="2">
    <location>
        <begin position="47"/>
        <end position="75"/>
    </location>
</feature>
<protein>
    <recommendedName>
        <fullName evidence="3">YCII-related domain-containing protein</fullName>
    </recommendedName>
</protein>
<proteinExistence type="inferred from homology"/>
<dbReference type="InterPro" id="IPR011008">
    <property type="entry name" value="Dimeric_a/b-barrel"/>
</dbReference>
<reference evidence="4 5" key="1">
    <citation type="submission" date="2020-08" db="EMBL/GenBank/DDBJ databases">
        <title>Genomic Encyclopedia of Archaeal and Bacterial Type Strains, Phase II (KMG-II): from individual species to whole genera.</title>
        <authorList>
            <person name="Goeker M."/>
        </authorList>
    </citation>
    <scope>NUCLEOTIDE SEQUENCE [LARGE SCALE GENOMIC DNA]</scope>
    <source>
        <strain evidence="4 5">DSM 43850</strain>
    </source>
</reference>
<gene>
    <name evidence="4" type="ORF">BC739_002937</name>
</gene>
<evidence type="ECO:0000256" key="2">
    <source>
        <dbReference type="SAM" id="MobiDB-lite"/>
    </source>
</evidence>
<keyword evidence="5" id="KW-1185">Reference proteome</keyword>
<name>A0ABR6BFS9_9PSEU</name>
<evidence type="ECO:0000313" key="4">
    <source>
        <dbReference type="EMBL" id="MBA8925738.1"/>
    </source>
</evidence>
<dbReference type="SUPFAM" id="SSF54909">
    <property type="entry name" value="Dimeric alpha+beta barrel"/>
    <property type="match status" value="1"/>
</dbReference>
<evidence type="ECO:0000256" key="1">
    <source>
        <dbReference type="ARBA" id="ARBA00007689"/>
    </source>
</evidence>
<dbReference type="Proteomes" id="UP000517916">
    <property type="component" value="Unassembled WGS sequence"/>
</dbReference>
<evidence type="ECO:0000313" key="5">
    <source>
        <dbReference type="Proteomes" id="UP000517916"/>
    </source>
</evidence>